<dbReference type="InterPro" id="IPR033878">
    <property type="entry name" value="NfsB-like"/>
</dbReference>
<sequence length="216" mass="24705">MDKLTQAFHFRHACKVFDETKKISSQDIEYILEAGRTSPSSFGMEPWHFVVISDEALKQQLKPICYGQAQISSSSHLIIVLYRKASQFTMQSEYLRQTVQRSLPPQGVSFDLDAACQYFINYFTNGLPQGVSMDNWAEMQCYIPCANMMTAAAYHQIDSCAIGGFQHDKLMAELEKVKPQFNNNNFGVALCLAFGYRKNEQTPQYRWSQNDTTTFL</sequence>
<evidence type="ECO:0000313" key="5">
    <source>
        <dbReference type="EMBL" id="GAA5109672.1"/>
    </source>
</evidence>
<dbReference type="CDD" id="cd02149">
    <property type="entry name" value="NfsB-like"/>
    <property type="match status" value="1"/>
</dbReference>
<keyword evidence="2" id="KW-0521">NADP</keyword>
<protein>
    <submittedName>
        <fullName evidence="5">NAD(P)H-dependent oxidoreductase</fullName>
    </submittedName>
</protein>
<dbReference type="PANTHER" id="PTHR43673">
    <property type="entry name" value="NAD(P)H NITROREDUCTASE YDGI-RELATED"/>
    <property type="match status" value="1"/>
</dbReference>
<reference evidence="6" key="1">
    <citation type="journal article" date="2019" name="Int. J. Syst. Evol. Microbiol.">
        <title>The Global Catalogue of Microorganisms (GCM) 10K type strain sequencing project: providing services to taxonomists for standard genome sequencing and annotation.</title>
        <authorList>
            <consortium name="The Broad Institute Genomics Platform"/>
            <consortium name="The Broad Institute Genome Sequencing Center for Infectious Disease"/>
            <person name="Wu L."/>
            <person name="Ma J."/>
        </authorList>
    </citation>
    <scope>NUCLEOTIDE SEQUENCE [LARGE SCALE GENOMIC DNA]</scope>
    <source>
        <strain evidence="6">JCM 18050</strain>
    </source>
</reference>
<evidence type="ECO:0000256" key="3">
    <source>
        <dbReference type="ARBA" id="ARBA00023002"/>
    </source>
</evidence>
<keyword evidence="6" id="KW-1185">Reference proteome</keyword>
<dbReference type="EMBL" id="BAABHY010000001">
    <property type="protein sequence ID" value="GAA5109672.1"/>
    <property type="molecule type" value="Genomic_DNA"/>
</dbReference>
<dbReference type="InterPro" id="IPR029479">
    <property type="entry name" value="Nitroreductase"/>
</dbReference>
<comment type="caution">
    <text evidence="5">The sequence shown here is derived from an EMBL/GenBank/DDBJ whole genome shotgun (WGS) entry which is preliminary data.</text>
</comment>
<accession>A0ABP9N4N9</accession>
<dbReference type="SUPFAM" id="SSF55469">
    <property type="entry name" value="FMN-dependent nitroreductase-like"/>
    <property type="match status" value="1"/>
</dbReference>
<evidence type="ECO:0000256" key="2">
    <source>
        <dbReference type="ARBA" id="ARBA00022857"/>
    </source>
</evidence>
<dbReference type="Gene3D" id="3.40.109.10">
    <property type="entry name" value="NADH Oxidase"/>
    <property type="match status" value="1"/>
</dbReference>
<comment type="similarity">
    <text evidence="1">Belongs to the nitroreductase family.</text>
</comment>
<name>A0ABP9N4N9_9GAMM</name>
<dbReference type="InterPro" id="IPR000415">
    <property type="entry name" value="Nitroreductase-like"/>
</dbReference>
<proteinExistence type="inferred from homology"/>
<dbReference type="RefSeq" id="WP_345490098.1">
    <property type="nucleotide sequence ID" value="NZ_BAABHY010000001.1"/>
</dbReference>
<dbReference type="Pfam" id="PF00881">
    <property type="entry name" value="Nitroreductase"/>
    <property type="match status" value="1"/>
</dbReference>
<dbReference type="PANTHER" id="PTHR43673:SF10">
    <property type="entry name" value="NADH DEHYDROGENASE_NAD(P)H NITROREDUCTASE XCC3605-RELATED"/>
    <property type="match status" value="1"/>
</dbReference>
<dbReference type="Proteomes" id="UP001500171">
    <property type="component" value="Unassembled WGS sequence"/>
</dbReference>
<keyword evidence="3" id="KW-0560">Oxidoreductase</keyword>
<evidence type="ECO:0000313" key="6">
    <source>
        <dbReference type="Proteomes" id="UP001500171"/>
    </source>
</evidence>
<organism evidence="5 6">
    <name type="scientific">Orbus sasakiae</name>
    <dbReference type="NCBI Taxonomy" id="1078475"/>
    <lineage>
        <taxon>Bacteria</taxon>
        <taxon>Pseudomonadati</taxon>
        <taxon>Pseudomonadota</taxon>
        <taxon>Gammaproteobacteria</taxon>
        <taxon>Orbales</taxon>
        <taxon>Orbaceae</taxon>
        <taxon>Orbus</taxon>
    </lineage>
</organism>
<evidence type="ECO:0000256" key="1">
    <source>
        <dbReference type="ARBA" id="ARBA00007118"/>
    </source>
</evidence>
<evidence type="ECO:0000259" key="4">
    <source>
        <dbReference type="Pfam" id="PF00881"/>
    </source>
</evidence>
<feature type="domain" description="Nitroreductase" evidence="4">
    <location>
        <begin position="11"/>
        <end position="174"/>
    </location>
</feature>
<gene>
    <name evidence="5" type="ORF">GCM10023211_13270</name>
</gene>